<dbReference type="PROSITE" id="PS51662">
    <property type="entry name" value="BP_PHYTASE"/>
    <property type="match status" value="1"/>
</dbReference>
<feature type="domain" description="BPP" evidence="1">
    <location>
        <begin position="19"/>
        <end position="355"/>
    </location>
</feature>
<accession>A0ABW3K9L5</accession>
<dbReference type="InterPro" id="IPR003431">
    <property type="entry name" value="B-propeller_Phytase"/>
</dbReference>
<reference evidence="3" key="1">
    <citation type="journal article" date="2019" name="Int. J. Syst. Evol. Microbiol.">
        <title>The Global Catalogue of Microorganisms (GCM) 10K type strain sequencing project: providing services to taxonomists for standard genome sequencing and annotation.</title>
        <authorList>
            <consortium name="The Broad Institute Genomics Platform"/>
            <consortium name="The Broad Institute Genome Sequencing Center for Infectious Disease"/>
            <person name="Wu L."/>
            <person name="Ma J."/>
        </authorList>
    </citation>
    <scope>NUCLEOTIDE SEQUENCE [LARGE SCALE GENOMIC DNA]</scope>
    <source>
        <strain evidence="3">CCUG 58938</strain>
    </source>
</reference>
<dbReference type="Proteomes" id="UP001597112">
    <property type="component" value="Unassembled WGS sequence"/>
</dbReference>
<dbReference type="InterPro" id="IPR011042">
    <property type="entry name" value="6-blade_b-propeller_TolB-like"/>
</dbReference>
<protein>
    <submittedName>
        <fullName evidence="2">Phytase</fullName>
    </submittedName>
</protein>
<gene>
    <name evidence="2" type="ORF">ACFQ21_22590</name>
</gene>
<keyword evidence="3" id="KW-1185">Reference proteome</keyword>
<organism evidence="2 3">
    <name type="scientific">Ohtaekwangia kribbensis</name>
    <dbReference type="NCBI Taxonomy" id="688913"/>
    <lineage>
        <taxon>Bacteria</taxon>
        <taxon>Pseudomonadati</taxon>
        <taxon>Bacteroidota</taxon>
        <taxon>Cytophagia</taxon>
        <taxon>Cytophagales</taxon>
        <taxon>Fulvivirgaceae</taxon>
        <taxon>Ohtaekwangia</taxon>
    </lineage>
</organism>
<evidence type="ECO:0000313" key="3">
    <source>
        <dbReference type="Proteomes" id="UP001597112"/>
    </source>
</evidence>
<dbReference type="PROSITE" id="PS51257">
    <property type="entry name" value="PROKAR_LIPOPROTEIN"/>
    <property type="match status" value="1"/>
</dbReference>
<sequence length="359" mass="39369">MKRLLILTAPAFLFIACKQKETPTSPAQVDTAAVVKPVFASDTVSYDSDDPAFWINPNDPSQSLIVGTDKGGDAGDGALYVFDLNGKEIKSKTVKNIKRPNNVDIAYGLSLQNKKTDIAVCTERNTNSIRVFSLPDMKAIDKGGIPVFENDSLRAPMGVALYTNPADGKIYAIVGRKSGPTDGSYIWQYLLQDDGSGNVTGKLVRKFGNYSGKNEIESIAVDNELGYIYYSDEGVGIRKYYAHPDSANTELAHFGTTGFTDNHEGISIYKFKDGTGYILVSDQQANQFHIYLREGKNSKHDHPLLKTVKTSTVESDGSDVTSIALPGFPHGLFVAMSDDKTFQFYRWEDIAGKELRSAQ</sequence>
<dbReference type="Gene3D" id="2.120.10.30">
    <property type="entry name" value="TolB, C-terminal domain"/>
    <property type="match status" value="1"/>
</dbReference>
<name>A0ABW3K9L5_9BACT</name>
<evidence type="ECO:0000313" key="2">
    <source>
        <dbReference type="EMBL" id="MFD1002131.1"/>
    </source>
</evidence>
<dbReference type="EMBL" id="JBHTKA010000008">
    <property type="protein sequence ID" value="MFD1002131.1"/>
    <property type="molecule type" value="Genomic_DNA"/>
</dbReference>
<evidence type="ECO:0000259" key="1">
    <source>
        <dbReference type="PROSITE" id="PS51662"/>
    </source>
</evidence>
<dbReference type="Pfam" id="PF02333">
    <property type="entry name" value="Phytase"/>
    <property type="match status" value="1"/>
</dbReference>
<dbReference type="SUPFAM" id="SSF50956">
    <property type="entry name" value="Thermostable phytase (3-phytase)"/>
    <property type="match status" value="1"/>
</dbReference>
<comment type="caution">
    <text evidence="2">The sequence shown here is derived from an EMBL/GenBank/DDBJ whole genome shotgun (WGS) entry which is preliminary data.</text>
</comment>
<dbReference type="RefSeq" id="WP_377582940.1">
    <property type="nucleotide sequence ID" value="NZ_JBHTKA010000008.1"/>
</dbReference>
<proteinExistence type="predicted"/>